<organism evidence="1 2">
    <name type="scientific">Miniimonas arenae</name>
    <dbReference type="NCBI Taxonomy" id="676201"/>
    <lineage>
        <taxon>Bacteria</taxon>
        <taxon>Bacillati</taxon>
        <taxon>Actinomycetota</taxon>
        <taxon>Actinomycetes</taxon>
        <taxon>Micrococcales</taxon>
        <taxon>Beutenbergiaceae</taxon>
        <taxon>Miniimonas</taxon>
    </lineage>
</organism>
<reference evidence="1 2" key="1">
    <citation type="submission" date="2019-06" db="EMBL/GenBank/DDBJ databases">
        <title>Draft genome sequence of Miniimonas arenae KCTC 19750T isolated from sea sand.</title>
        <authorList>
            <person name="Park S.-J."/>
        </authorList>
    </citation>
    <scope>NUCLEOTIDE SEQUENCE [LARGE SCALE GENOMIC DNA]</scope>
    <source>
        <strain evidence="1 2">KCTC 19750</strain>
    </source>
</reference>
<dbReference type="RefSeq" id="WP_139987228.1">
    <property type="nucleotide sequence ID" value="NZ_VENP01000040.1"/>
</dbReference>
<protein>
    <submittedName>
        <fullName evidence="1">Uncharacterized protein</fullName>
    </submittedName>
</protein>
<dbReference type="Proteomes" id="UP000313849">
    <property type="component" value="Unassembled WGS sequence"/>
</dbReference>
<dbReference type="AlphaFoldDB" id="A0A5C5B9S2"/>
<dbReference type="EMBL" id="VENP01000040">
    <property type="protein sequence ID" value="TNU73580.1"/>
    <property type="molecule type" value="Genomic_DNA"/>
</dbReference>
<keyword evidence="2" id="KW-1185">Reference proteome</keyword>
<evidence type="ECO:0000313" key="1">
    <source>
        <dbReference type="EMBL" id="TNU73580.1"/>
    </source>
</evidence>
<accession>A0A5C5B9S2</accession>
<gene>
    <name evidence="1" type="ORF">FH969_10680</name>
</gene>
<sequence length="88" mass="9559">MEMFGVLTEGFVTRVRDDGREVVGAVCERVTEAVGDDDESVVYPEAAVAMARDRARPQPARLVVTAHDLREVPLGDPSVVEHPPETVS</sequence>
<name>A0A5C5B9S2_9MICO</name>
<proteinExistence type="predicted"/>
<evidence type="ECO:0000313" key="2">
    <source>
        <dbReference type="Proteomes" id="UP000313849"/>
    </source>
</evidence>
<comment type="caution">
    <text evidence="1">The sequence shown here is derived from an EMBL/GenBank/DDBJ whole genome shotgun (WGS) entry which is preliminary data.</text>
</comment>